<evidence type="ECO:0000256" key="3">
    <source>
        <dbReference type="ARBA" id="ARBA00012608"/>
    </source>
</evidence>
<dbReference type="PANTHER" id="PTHR22912">
    <property type="entry name" value="DISULFIDE OXIDOREDUCTASE"/>
    <property type="match status" value="1"/>
</dbReference>
<dbReference type="InterPro" id="IPR023753">
    <property type="entry name" value="FAD/NAD-binding_dom"/>
</dbReference>
<evidence type="ECO:0000256" key="4">
    <source>
        <dbReference type="ARBA" id="ARBA00016961"/>
    </source>
</evidence>
<dbReference type="InterPro" id="IPR001100">
    <property type="entry name" value="Pyr_nuc-diS_OxRdtase"/>
</dbReference>
<dbReference type="InterPro" id="IPR036188">
    <property type="entry name" value="FAD/NAD-bd_sf"/>
</dbReference>
<dbReference type="GO" id="GO:0050660">
    <property type="term" value="F:flavin adenine dinucleotide binding"/>
    <property type="evidence" value="ECO:0007669"/>
    <property type="project" value="InterPro"/>
</dbReference>
<keyword evidence="7 14" id="KW-0274">FAD</keyword>
<evidence type="ECO:0000256" key="15">
    <source>
        <dbReference type="PIRSR" id="PIRSR000350-4"/>
    </source>
</evidence>
<feature type="binding site" evidence="14">
    <location>
        <begin position="178"/>
        <end position="185"/>
    </location>
    <ligand>
        <name>NAD(+)</name>
        <dbReference type="ChEBI" id="CHEBI:57540"/>
    </ligand>
</feature>
<evidence type="ECO:0000256" key="13">
    <source>
        <dbReference type="PIRSR" id="PIRSR000350-2"/>
    </source>
</evidence>
<dbReference type="InterPro" id="IPR012999">
    <property type="entry name" value="Pyr_OxRdtase_I_AS"/>
</dbReference>
<dbReference type="Pfam" id="PF02852">
    <property type="entry name" value="Pyr_redox_dim"/>
    <property type="match status" value="1"/>
</dbReference>
<dbReference type="Gene3D" id="3.30.390.30">
    <property type="match status" value="1"/>
</dbReference>
<dbReference type="GO" id="GO:0006103">
    <property type="term" value="P:2-oxoglutarate metabolic process"/>
    <property type="evidence" value="ECO:0007669"/>
    <property type="project" value="TreeGrafter"/>
</dbReference>
<comment type="similarity">
    <text evidence="2 16">Belongs to the class-I pyridine nucleotide-disulfide oxidoreductase family.</text>
</comment>
<keyword evidence="8 16" id="KW-0560">Oxidoreductase</keyword>
<evidence type="ECO:0000256" key="1">
    <source>
        <dbReference type="ARBA" id="ARBA00004496"/>
    </source>
</evidence>
<comment type="catalytic activity">
    <reaction evidence="12 16">
        <text>N(6)-[(R)-dihydrolipoyl]-L-lysyl-[protein] + NAD(+) = N(6)-[(R)-lipoyl]-L-lysyl-[protein] + NADH + H(+)</text>
        <dbReference type="Rhea" id="RHEA:15045"/>
        <dbReference type="Rhea" id="RHEA-COMP:10474"/>
        <dbReference type="Rhea" id="RHEA-COMP:10475"/>
        <dbReference type="ChEBI" id="CHEBI:15378"/>
        <dbReference type="ChEBI" id="CHEBI:57540"/>
        <dbReference type="ChEBI" id="CHEBI:57945"/>
        <dbReference type="ChEBI" id="CHEBI:83099"/>
        <dbReference type="ChEBI" id="CHEBI:83100"/>
        <dbReference type="EC" id="1.8.1.4"/>
    </reaction>
</comment>
<evidence type="ECO:0000256" key="12">
    <source>
        <dbReference type="ARBA" id="ARBA00049187"/>
    </source>
</evidence>
<proteinExistence type="inferred from homology"/>
<dbReference type="GO" id="GO:0005737">
    <property type="term" value="C:cytoplasm"/>
    <property type="evidence" value="ECO:0007669"/>
    <property type="project" value="UniProtKB-SubCell"/>
</dbReference>
<sequence>MSHFDVVVLGAGPGGYVAAIRAAQLGLNTAIIEPKYWGGVCLNVGCIPSKALLRNAELAHIFTREAAAFGISGTATFDYGAAFDRSRKVAEGRVAGVHFLMKKNKITEIHGYGTFTDPNTLSVALNDGGTETVTFTNAIIATGASTRLVPGTSLSDNVVTYEQLILSRELPSSIIIAGAGAIGMEFSYVLANYGVDVTVVEFLPRALPNEDADVSKEIEKQFKKLGVKIRTGTKVESITDDGSTVSVVVSKDGQTETLQADKVLQAIGFAPNVDGYGLEAAGVALTERRAIGVSEYLQTSVPHIYAIGDVTGLLQLAHVAEAQGVVAAETIGGAETMSLGDYRMMPRATFCQPQVASFGLTEEQAKAEGYDVKVVKFPFTANGKAHGVGDPSGFVKLIADARYGELIGGHLVGHDVSELLPELTLAQKWDLTANELARNVHTHPTMSEALQECFHGLTGHMINF</sequence>
<dbReference type="FunFam" id="3.30.390.30:FF:000001">
    <property type="entry name" value="Dihydrolipoyl dehydrogenase"/>
    <property type="match status" value="1"/>
</dbReference>
<evidence type="ECO:0000256" key="9">
    <source>
        <dbReference type="ARBA" id="ARBA00023027"/>
    </source>
</evidence>
<feature type="domain" description="Pyridine nucleotide-disulphide oxidoreductase dimerisation" evidence="17">
    <location>
        <begin position="345"/>
        <end position="452"/>
    </location>
</feature>
<feature type="binding site" evidence="14">
    <location>
        <position position="201"/>
    </location>
    <ligand>
        <name>NAD(+)</name>
        <dbReference type="ChEBI" id="CHEBI:57540"/>
    </ligand>
</feature>
<dbReference type="InterPro" id="IPR016156">
    <property type="entry name" value="FAD/NAD-linked_Rdtase_dimer_sf"/>
</dbReference>
<keyword evidence="9 14" id="KW-0520">NAD</keyword>
<dbReference type="PANTHER" id="PTHR22912:SF217">
    <property type="entry name" value="DIHYDROLIPOYL DEHYDROGENASE"/>
    <property type="match status" value="1"/>
</dbReference>
<dbReference type="PROSITE" id="PS00076">
    <property type="entry name" value="PYRIDINE_REDOX_1"/>
    <property type="match status" value="1"/>
</dbReference>
<feature type="binding site" evidence="14">
    <location>
        <position position="309"/>
    </location>
    <ligand>
        <name>FAD</name>
        <dbReference type="ChEBI" id="CHEBI:57692"/>
    </ligand>
</feature>
<dbReference type="EC" id="1.8.1.4" evidence="3 16"/>
<dbReference type="Proteomes" id="UP000193108">
    <property type="component" value="Unassembled WGS sequence"/>
</dbReference>
<evidence type="ECO:0000256" key="2">
    <source>
        <dbReference type="ARBA" id="ARBA00007532"/>
    </source>
</evidence>
<evidence type="ECO:0000256" key="6">
    <source>
        <dbReference type="ARBA" id="ARBA00022630"/>
    </source>
</evidence>
<evidence type="ECO:0000256" key="7">
    <source>
        <dbReference type="ARBA" id="ARBA00022827"/>
    </source>
</evidence>
<dbReference type="NCBIfam" id="TIGR01350">
    <property type="entry name" value="lipoamide_DH"/>
    <property type="match status" value="1"/>
</dbReference>
<dbReference type="PRINTS" id="PR00368">
    <property type="entry name" value="FADPNR"/>
</dbReference>
<comment type="subcellular location">
    <subcellularLocation>
        <location evidence="1">Cytoplasm</location>
    </subcellularLocation>
</comment>
<protein>
    <recommendedName>
        <fullName evidence="4 16">Dihydrolipoyl dehydrogenase</fullName>
        <ecNumber evidence="3 16">1.8.1.4</ecNumber>
    </recommendedName>
</protein>
<keyword evidence="11 16" id="KW-0676">Redox-active center</keyword>
<dbReference type="Gene3D" id="3.50.50.60">
    <property type="entry name" value="FAD/NAD(P)-binding domain"/>
    <property type="match status" value="2"/>
</dbReference>
<dbReference type="EMBL" id="LQPI01000032">
    <property type="protein sequence ID" value="ORW22900.1"/>
    <property type="molecule type" value="Genomic_DNA"/>
</dbReference>
<dbReference type="Pfam" id="PF07992">
    <property type="entry name" value="Pyr_redox_2"/>
    <property type="match status" value="1"/>
</dbReference>
<dbReference type="AlphaFoldDB" id="A0A1X1ZHV5"/>
<keyword evidence="6 16" id="KW-0285">Flavoprotein</keyword>
<keyword evidence="14" id="KW-0547">Nucleotide-binding</keyword>
<keyword evidence="10" id="KW-1015">Disulfide bond</keyword>
<dbReference type="RefSeq" id="WP_064996470.1">
    <property type="nucleotide sequence ID" value="NZ_LQPI01000032.1"/>
</dbReference>
<feature type="disulfide bond" description="Redox-active" evidence="15">
    <location>
        <begin position="41"/>
        <end position="46"/>
    </location>
</feature>
<feature type="domain" description="FAD/NAD(P)-binding" evidence="18">
    <location>
        <begin position="4"/>
        <end position="324"/>
    </location>
</feature>
<dbReference type="PIRSF" id="PIRSF000350">
    <property type="entry name" value="Mercury_reductase_MerA"/>
    <property type="match status" value="1"/>
</dbReference>
<feature type="active site" description="Proton acceptor" evidence="13">
    <location>
        <position position="443"/>
    </location>
</feature>
<feature type="binding site" evidence="14">
    <location>
        <position position="50"/>
    </location>
    <ligand>
        <name>FAD</name>
        <dbReference type="ChEBI" id="CHEBI:57692"/>
    </ligand>
</feature>
<dbReference type="InterPro" id="IPR050151">
    <property type="entry name" value="Class-I_Pyr_Nuc-Dis_Oxidored"/>
</dbReference>
<evidence type="ECO:0000259" key="18">
    <source>
        <dbReference type="Pfam" id="PF07992"/>
    </source>
</evidence>
<dbReference type="PRINTS" id="PR00411">
    <property type="entry name" value="PNDRDTASEI"/>
</dbReference>
<keyword evidence="5" id="KW-0963">Cytoplasm</keyword>
<comment type="cofactor">
    <cofactor evidence="14 16">
        <name>FAD</name>
        <dbReference type="ChEBI" id="CHEBI:57692"/>
    </cofactor>
    <text evidence="14 16">Binds 1 FAD per subunit.</text>
</comment>
<evidence type="ECO:0000256" key="8">
    <source>
        <dbReference type="ARBA" id="ARBA00023002"/>
    </source>
</evidence>
<organism evidence="19 20">
    <name type="scientific">Mycolicibacter nonchromogenicus</name>
    <name type="common">Mycobacterium nonchromogenicum</name>
    <dbReference type="NCBI Taxonomy" id="1782"/>
    <lineage>
        <taxon>Bacteria</taxon>
        <taxon>Bacillati</taxon>
        <taxon>Actinomycetota</taxon>
        <taxon>Actinomycetes</taxon>
        <taxon>Mycobacteriales</taxon>
        <taxon>Mycobacteriaceae</taxon>
        <taxon>Mycolicibacter</taxon>
    </lineage>
</organism>
<accession>A0A1X1ZHV5</accession>
<gene>
    <name evidence="19" type="ORF">AWC18_06260</name>
</gene>
<feature type="binding site" evidence="14">
    <location>
        <position position="113"/>
    </location>
    <ligand>
        <name>FAD</name>
        <dbReference type="ChEBI" id="CHEBI:57692"/>
    </ligand>
</feature>
<evidence type="ECO:0000256" key="10">
    <source>
        <dbReference type="ARBA" id="ARBA00023157"/>
    </source>
</evidence>
<evidence type="ECO:0000256" key="16">
    <source>
        <dbReference type="RuleBase" id="RU003692"/>
    </source>
</evidence>
<dbReference type="SUPFAM" id="SSF55424">
    <property type="entry name" value="FAD/NAD-linked reductases, dimerisation (C-terminal) domain"/>
    <property type="match status" value="1"/>
</dbReference>
<reference evidence="19 20" key="1">
    <citation type="submission" date="2016-01" db="EMBL/GenBank/DDBJ databases">
        <title>The new phylogeny of the genus Mycobacterium.</title>
        <authorList>
            <person name="Tarcisio F."/>
            <person name="Conor M."/>
            <person name="Antonella G."/>
            <person name="Elisabetta G."/>
            <person name="Giulia F.S."/>
            <person name="Sara T."/>
            <person name="Anna F."/>
            <person name="Clotilde B."/>
            <person name="Roberto B."/>
            <person name="Veronica D.S."/>
            <person name="Fabio R."/>
            <person name="Monica P."/>
            <person name="Olivier J."/>
            <person name="Enrico T."/>
            <person name="Nicola S."/>
        </authorList>
    </citation>
    <scope>NUCLEOTIDE SEQUENCE [LARGE SCALE GENOMIC DNA]</scope>
    <source>
        <strain evidence="19 20">DSM 44164</strain>
    </source>
</reference>
<evidence type="ECO:0000259" key="17">
    <source>
        <dbReference type="Pfam" id="PF02852"/>
    </source>
</evidence>
<comment type="miscellaneous">
    <text evidence="16">The active site is a redox-active disulfide bond.</text>
</comment>
<dbReference type="STRING" id="1782.AWC18_06260"/>
<feature type="binding site" evidence="14">
    <location>
        <position position="268"/>
    </location>
    <ligand>
        <name>NAD(+)</name>
        <dbReference type="ChEBI" id="CHEBI:57540"/>
    </ligand>
</feature>
<dbReference type="InterPro" id="IPR004099">
    <property type="entry name" value="Pyr_nucl-diS_OxRdtase_dimer"/>
</dbReference>
<evidence type="ECO:0000256" key="14">
    <source>
        <dbReference type="PIRSR" id="PIRSR000350-3"/>
    </source>
</evidence>
<evidence type="ECO:0000313" key="19">
    <source>
        <dbReference type="EMBL" id="ORW22900.1"/>
    </source>
</evidence>
<keyword evidence="20" id="KW-1185">Reference proteome</keyword>
<comment type="caution">
    <text evidence="19">The sequence shown here is derived from an EMBL/GenBank/DDBJ whole genome shotgun (WGS) entry which is preliminary data.</text>
</comment>
<name>A0A1X1ZHV5_MYCNO</name>
<dbReference type="SUPFAM" id="SSF51905">
    <property type="entry name" value="FAD/NAD(P)-binding domain"/>
    <property type="match status" value="1"/>
</dbReference>
<evidence type="ECO:0000256" key="11">
    <source>
        <dbReference type="ARBA" id="ARBA00023284"/>
    </source>
</evidence>
<dbReference type="InterPro" id="IPR006258">
    <property type="entry name" value="Lipoamide_DH"/>
</dbReference>
<dbReference type="GO" id="GO:0004148">
    <property type="term" value="F:dihydrolipoyl dehydrogenase (NADH) activity"/>
    <property type="evidence" value="ECO:0007669"/>
    <property type="project" value="UniProtKB-EC"/>
</dbReference>
<evidence type="ECO:0000256" key="5">
    <source>
        <dbReference type="ARBA" id="ARBA00022490"/>
    </source>
</evidence>
<evidence type="ECO:0000313" key="20">
    <source>
        <dbReference type="Proteomes" id="UP000193108"/>
    </source>
</evidence>